<dbReference type="VEuPathDB" id="FungiDB:SDRG_13518"/>
<dbReference type="PROSITE" id="PS50297">
    <property type="entry name" value="ANK_REP_REGION"/>
    <property type="match status" value="4"/>
</dbReference>
<dbReference type="Gene3D" id="1.10.510.10">
    <property type="entry name" value="Transferase(Phosphotransferase) domain 1"/>
    <property type="match status" value="1"/>
</dbReference>
<dbReference type="RefSeq" id="XP_008617833.1">
    <property type="nucleotide sequence ID" value="XM_008619611.1"/>
</dbReference>
<dbReference type="Pfam" id="PF00023">
    <property type="entry name" value="Ank"/>
    <property type="match status" value="1"/>
</dbReference>
<keyword evidence="5" id="KW-0808">Transferase</keyword>
<keyword evidence="6" id="KW-1185">Reference proteome</keyword>
<dbReference type="PIRSF" id="PIRSF000654">
    <property type="entry name" value="Integrin-linked_kinase"/>
    <property type="match status" value="1"/>
</dbReference>
<dbReference type="InterPro" id="IPR001245">
    <property type="entry name" value="Ser-Thr/Tyr_kinase_cat_dom"/>
</dbReference>
<dbReference type="PANTHER" id="PTHR24173">
    <property type="entry name" value="ANKYRIN REPEAT CONTAINING"/>
    <property type="match status" value="1"/>
</dbReference>
<keyword evidence="1" id="KW-0677">Repeat</keyword>
<dbReference type="InterPro" id="IPR002110">
    <property type="entry name" value="Ankyrin_rpt"/>
</dbReference>
<dbReference type="SMART" id="SM00220">
    <property type="entry name" value="S_TKc"/>
    <property type="match status" value="1"/>
</dbReference>
<protein>
    <submittedName>
        <fullName evidence="5">TKL protein kinase</fullName>
    </submittedName>
</protein>
<evidence type="ECO:0000259" key="4">
    <source>
        <dbReference type="PROSITE" id="PS50011"/>
    </source>
</evidence>
<dbReference type="PROSITE" id="PS00108">
    <property type="entry name" value="PROTEIN_KINASE_ST"/>
    <property type="match status" value="1"/>
</dbReference>
<gene>
    <name evidence="5" type="ORF">SDRG_13518</name>
</gene>
<dbReference type="EMBL" id="JH767191">
    <property type="protein sequence ID" value="EQC28838.1"/>
    <property type="molecule type" value="Genomic_DNA"/>
</dbReference>
<dbReference type="PROSITE" id="PS50011">
    <property type="entry name" value="PROTEIN_KINASE_DOM"/>
    <property type="match status" value="1"/>
</dbReference>
<organism evidence="5 6">
    <name type="scientific">Saprolegnia diclina (strain VS20)</name>
    <dbReference type="NCBI Taxonomy" id="1156394"/>
    <lineage>
        <taxon>Eukaryota</taxon>
        <taxon>Sar</taxon>
        <taxon>Stramenopiles</taxon>
        <taxon>Oomycota</taxon>
        <taxon>Saprolegniomycetes</taxon>
        <taxon>Saprolegniales</taxon>
        <taxon>Saprolegniaceae</taxon>
        <taxon>Saprolegnia</taxon>
    </lineage>
</organism>
<dbReference type="Pfam" id="PF12796">
    <property type="entry name" value="Ank_2"/>
    <property type="match status" value="1"/>
</dbReference>
<evidence type="ECO:0000256" key="3">
    <source>
        <dbReference type="PROSITE-ProRule" id="PRU00023"/>
    </source>
</evidence>
<dbReference type="InterPro" id="IPR008271">
    <property type="entry name" value="Ser/Thr_kinase_AS"/>
</dbReference>
<proteinExistence type="predicted"/>
<dbReference type="SUPFAM" id="SSF56112">
    <property type="entry name" value="Protein kinase-like (PK-like)"/>
    <property type="match status" value="1"/>
</dbReference>
<dbReference type="STRING" id="1156394.T0R9M5"/>
<evidence type="ECO:0000256" key="2">
    <source>
        <dbReference type="ARBA" id="ARBA00023043"/>
    </source>
</evidence>
<feature type="domain" description="Protein kinase" evidence="4">
    <location>
        <begin position="139"/>
        <end position="472"/>
    </location>
</feature>
<dbReference type="InterPro" id="IPR000719">
    <property type="entry name" value="Prot_kinase_dom"/>
</dbReference>
<name>T0R9M5_SAPDV</name>
<dbReference type="PANTHER" id="PTHR24173:SF74">
    <property type="entry name" value="ANKYRIN REPEAT DOMAIN-CONTAINING PROTEIN 16"/>
    <property type="match status" value="1"/>
</dbReference>
<dbReference type="InterPro" id="IPR011009">
    <property type="entry name" value="Kinase-like_dom_sf"/>
</dbReference>
<dbReference type="InParanoid" id="T0R9M5"/>
<feature type="repeat" description="ANK" evidence="3">
    <location>
        <begin position="102"/>
        <end position="134"/>
    </location>
</feature>
<sequence length="492" mass="53594">MTTKEEALHDASKAGDLARITSLLDEGVDVHCRRRHGVTPLHQAASFGRFDVARLLLDRGADMTARDKDAETPMHKAAYGGKLRVVGLLLDRGALADARATDGRTPLHKAAYGGEVGVVRLLLDRGADINARDKITRATPLHDAAFGGDFNVVRLLLEHGADVDARNMDGKTPWMTAQDDQEDAKCAYVAAVIADYSRKKTYAKRLWNAVRDNKSATIERLVARSFAPCHSLLLHKALTYDDPCLLQRLLPSLDVEAVDTEGYSVLARAVEECHMSLVQQLLHINVNVHATVRSHYLRKKRDREPVGMQITTMDVAWALAHALADIHEKGLVHRDVKSPNVLLSTAHGIKLGDFGTARTVDAIVTGGVGSQLWMAPEVFGDNKSSGDRAYSAAADIFSFGVVLSEVHTVDEPYAGQGSPSAIVAKVLTGELSPATKPTCDDALRMLITACVAFEPAKRPTAKKIIAFLAMYMPTHEADNDCDADGFRKYRCM</sequence>
<dbReference type="Pfam" id="PF13637">
    <property type="entry name" value="Ank_4"/>
    <property type="match status" value="1"/>
</dbReference>
<dbReference type="GO" id="GO:0005524">
    <property type="term" value="F:ATP binding"/>
    <property type="evidence" value="ECO:0007669"/>
    <property type="project" value="InterPro"/>
</dbReference>
<evidence type="ECO:0000313" key="6">
    <source>
        <dbReference type="Proteomes" id="UP000030762"/>
    </source>
</evidence>
<dbReference type="Pfam" id="PF07714">
    <property type="entry name" value="PK_Tyr_Ser-Thr"/>
    <property type="match status" value="1"/>
</dbReference>
<feature type="repeat" description="ANK" evidence="3">
    <location>
        <begin position="36"/>
        <end position="68"/>
    </location>
</feature>
<dbReference type="GO" id="GO:0004672">
    <property type="term" value="F:protein kinase activity"/>
    <property type="evidence" value="ECO:0007669"/>
    <property type="project" value="InterPro"/>
</dbReference>
<dbReference type="eggNOG" id="KOG4721">
    <property type="taxonomic scope" value="Eukaryota"/>
</dbReference>
<feature type="repeat" description="ANK" evidence="3">
    <location>
        <begin position="136"/>
        <end position="168"/>
    </location>
</feature>
<dbReference type="InterPro" id="IPR036770">
    <property type="entry name" value="Ankyrin_rpt-contain_sf"/>
</dbReference>
<dbReference type="SMART" id="SM00248">
    <property type="entry name" value="ANK"/>
    <property type="match status" value="6"/>
</dbReference>
<dbReference type="AlphaFoldDB" id="T0R9M5"/>
<reference evidence="5 6" key="1">
    <citation type="submission" date="2012-04" db="EMBL/GenBank/DDBJ databases">
        <title>The Genome Sequence of Saprolegnia declina VS20.</title>
        <authorList>
            <consortium name="The Broad Institute Genome Sequencing Platform"/>
            <person name="Russ C."/>
            <person name="Nusbaum C."/>
            <person name="Tyler B."/>
            <person name="van West P."/>
            <person name="Dieguez-Uribeondo J."/>
            <person name="de Bruijn I."/>
            <person name="Tripathy S."/>
            <person name="Jiang R."/>
            <person name="Young S.K."/>
            <person name="Zeng Q."/>
            <person name="Gargeya S."/>
            <person name="Fitzgerald M."/>
            <person name="Haas B."/>
            <person name="Abouelleil A."/>
            <person name="Alvarado L."/>
            <person name="Arachchi H.M."/>
            <person name="Berlin A."/>
            <person name="Chapman S.B."/>
            <person name="Goldberg J."/>
            <person name="Griggs A."/>
            <person name="Gujja S."/>
            <person name="Hansen M."/>
            <person name="Howarth C."/>
            <person name="Imamovic A."/>
            <person name="Larimer J."/>
            <person name="McCowen C."/>
            <person name="Montmayeur A."/>
            <person name="Murphy C."/>
            <person name="Neiman D."/>
            <person name="Pearson M."/>
            <person name="Priest M."/>
            <person name="Roberts A."/>
            <person name="Saif S."/>
            <person name="Shea T."/>
            <person name="Sisk P."/>
            <person name="Sykes S."/>
            <person name="Wortman J."/>
            <person name="Nusbaum C."/>
            <person name="Birren B."/>
        </authorList>
    </citation>
    <scope>NUCLEOTIDE SEQUENCE [LARGE SCALE GENOMIC DNA]</scope>
    <source>
        <strain evidence="5 6">VS20</strain>
    </source>
</reference>
<dbReference type="Gene3D" id="1.25.40.20">
    <property type="entry name" value="Ankyrin repeat-containing domain"/>
    <property type="match status" value="4"/>
</dbReference>
<dbReference type="GeneID" id="19954245"/>
<dbReference type="PROSITE" id="PS50088">
    <property type="entry name" value="ANK_REPEAT"/>
    <property type="match status" value="4"/>
</dbReference>
<dbReference type="OrthoDB" id="77576at2759"/>
<dbReference type="SUPFAM" id="SSF48403">
    <property type="entry name" value="Ankyrin repeat"/>
    <property type="match status" value="2"/>
</dbReference>
<dbReference type="PRINTS" id="PR01415">
    <property type="entry name" value="ANKYRIN"/>
</dbReference>
<keyword evidence="5" id="KW-0418">Kinase</keyword>
<evidence type="ECO:0000313" key="5">
    <source>
        <dbReference type="EMBL" id="EQC28838.1"/>
    </source>
</evidence>
<dbReference type="eggNOG" id="KOG4177">
    <property type="taxonomic scope" value="Eukaryota"/>
</dbReference>
<dbReference type="OMA" id="THEADND"/>
<accession>T0R9M5</accession>
<keyword evidence="2 3" id="KW-0040">ANK repeat</keyword>
<dbReference type="Proteomes" id="UP000030762">
    <property type="component" value="Unassembled WGS sequence"/>
</dbReference>
<evidence type="ECO:0000256" key="1">
    <source>
        <dbReference type="ARBA" id="ARBA00022737"/>
    </source>
</evidence>
<feature type="repeat" description="ANK" evidence="3">
    <location>
        <begin position="69"/>
        <end position="101"/>
    </location>
</feature>